<accession>A0A5B7GH41</accession>
<evidence type="ECO:0000313" key="2">
    <source>
        <dbReference type="Proteomes" id="UP000324222"/>
    </source>
</evidence>
<evidence type="ECO:0000313" key="1">
    <source>
        <dbReference type="EMBL" id="MPC56896.1"/>
    </source>
</evidence>
<comment type="caution">
    <text evidence="1">The sequence shown here is derived from an EMBL/GenBank/DDBJ whole genome shotgun (WGS) entry which is preliminary data.</text>
</comment>
<gene>
    <name evidence="1" type="ORF">E2C01_050863</name>
</gene>
<proteinExistence type="predicted"/>
<organism evidence="1 2">
    <name type="scientific">Portunus trituberculatus</name>
    <name type="common">Swimming crab</name>
    <name type="synonym">Neptunus trituberculatus</name>
    <dbReference type="NCBI Taxonomy" id="210409"/>
    <lineage>
        <taxon>Eukaryota</taxon>
        <taxon>Metazoa</taxon>
        <taxon>Ecdysozoa</taxon>
        <taxon>Arthropoda</taxon>
        <taxon>Crustacea</taxon>
        <taxon>Multicrustacea</taxon>
        <taxon>Malacostraca</taxon>
        <taxon>Eumalacostraca</taxon>
        <taxon>Eucarida</taxon>
        <taxon>Decapoda</taxon>
        <taxon>Pleocyemata</taxon>
        <taxon>Brachyura</taxon>
        <taxon>Eubrachyura</taxon>
        <taxon>Portunoidea</taxon>
        <taxon>Portunidae</taxon>
        <taxon>Portuninae</taxon>
        <taxon>Portunus</taxon>
    </lineage>
</organism>
<dbReference type="EMBL" id="VSRR010014333">
    <property type="protein sequence ID" value="MPC56896.1"/>
    <property type="molecule type" value="Genomic_DNA"/>
</dbReference>
<name>A0A5B7GH41_PORTR</name>
<sequence>MRALSGRTPKQTGNLKMFAQRTTCCAGRGHVGGKSPEFVPMLAEQREAQTKWLKGTLTMRSDRFRERSDVTGEQRGSLCSRQGTAKFEFKSPNMHSVVHGHPTAKTVRAISSPPSAIRLDTSKSIIKRLPELMLDIISFNP</sequence>
<reference evidence="1 2" key="1">
    <citation type="submission" date="2019-05" db="EMBL/GenBank/DDBJ databases">
        <title>Another draft genome of Portunus trituberculatus and its Hox gene families provides insights of decapod evolution.</title>
        <authorList>
            <person name="Jeong J.-H."/>
            <person name="Song I."/>
            <person name="Kim S."/>
            <person name="Choi T."/>
            <person name="Kim D."/>
            <person name="Ryu S."/>
            <person name="Kim W."/>
        </authorList>
    </citation>
    <scope>NUCLEOTIDE SEQUENCE [LARGE SCALE GENOMIC DNA]</scope>
    <source>
        <tissue evidence="1">Muscle</tissue>
    </source>
</reference>
<protein>
    <submittedName>
        <fullName evidence="1">Uncharacterized protein</fullName>
    </submittedName>
</protein>
<dbReference type="AlphaFoldDB" id="A0A5B7GH41"/>
<dbReference type="Proteomes" id="UP000324222">
    <property type="component" value="Unassembled WGS sequence"/>
</dbReference>
<keyword evidence="2" id="KW-1185">Reference proteome</keyword>
<dbReference type="OrthoDB" id="5971574at2759"/>